<dbReference type="GO" id="GO:0000026">
    <property type="term" value="F:alpha-1,2-mannosyltransferase activity"/>
    <property type="evidence" value="ECO:0007669"/>
    <property type="project" value="TreeGrafter"/>
</dbReference>
<proteinExistence type="inferred from homology"/>
<keyword evidence="4" id="KW-1185">Reference proteome</keyword>
<dbReference type="PANTHER" id="PTHR31121:SF2">
    <property type="entry name" value="MANNOSYLTRANSFERASE KTR5-RELATED"/>
    <property type="match status" value="1"/>
</dbReference>
<dbReference type="EMBL" id="CAUYUE010000011">
    <property type="protein sequence ID" value="CAK0785082.1"/>
    <property type="molecule type" value="Genomic_DNA"/>
</dbReference>
<comment type="similarity">
    <text evidence="1">Belongs to the glycosyltransferase 15 family.</text>
</comment>
<dbReference type="InterPro" id="IPR002685">
    <property type="entry name" value="Glyco_trans_15"/>
</dbReference>
<dbReference type="GO" id="GO:0016020">
    <property type="term" value="C:membrane"/>
    <property type="evidence" value="ECO:0007669"/>
    <property type="project" value="InterPro"/>
</dbReference>
<reference evidence="3 4" key="1">
    <citation type="submission" date="2023-10" db="EMBL/GenBank/DDBJ databases">
        <authorList>
            <person name="Maclean D."/>
            <person name="Macfadyen A."/>
        </authorList>
    </citation>
    <scope>NUCLEOTIDE SEQUENCE [LARGE SCALE GENOMIC DNA]</scope>
</reference>
<dbReference type="Proteomes" id="UP001314263">
    <property type="component" value="Unassembled WGS sequence"/>
</dbReference>
<dbReference type="PIRSF" id="PIRSF018153">
    <property type="entry name" value="Glyco_trans_15"/>
    <property type="match status" value="1"/>
</dbReference>
<dbReference type="SUPFAM" id="SSF53448">
    <property type="entry name" value="Nucleotide-diphospho-sugar transferases"/>
    <property type="match status" value="1"/>
</dbReference>
<evidence type="ECO:0000313" key="4">
    <source>
        <dbReference type="Proteomes" id="UP001314263"/>
    </source>
</evidence>
<evidence type="ECO:0000256" key="2">
    <source>
        <dbReference type="ARBA" id="ARBA00022679"/>
    </source>
</evidence>
<protein>
    <submittedName>
        <fullName evidence="3">Uncharacterized protein</fullName>
    </submittedName>
</protein>
<dbReference type="PANTHER" id="PTHR31121">
    <property type="entry name" value="ALPHA-1,2 MANNOSYLTRANSFERASE KTR1"/>
    <property type="match status" value="1"/>
</dbReference>
<comment type="caution">
    <text evidence="3">The sequence shown here is derived from an EMBL/GenBank/DDBJ whole genome shotgun (WGS) entry which is preliminary data.</text>
</comment>
<evidence type="ECO:0000256" key="1">
    <source>
        <dbReference type="ARBA" id="ARBA00007677"/>
    </source>
</evidence>
<keyword evidence="2" id="KW-0808">Transferase</keyword>
<name>A0AAV1IFV6_9CHLO</name>
<dbReference type="Gene3D" id="3.90.550.10">
    <property type="entry name" value="Spore Coat Polysaccharide Biosynthesis Protein SpsA, Chain A"/>
    <property type="match status" value="2"/>
</dbReference>
<dbReference type="GO" id="GO:0006487">
    <property type="term" value="P:protein N-linked glycosylation"/>
    <property type="evidence" value="ECO:0007669"/>
    <property type="project" value="TreeGrafter"/>
</dbReference>
<accession>A0AAV1IFV6</accession>
<organism evidence="3 4">
    <name type="scientific">Coccomyxa viridis</name>
    <dbReference type="NCBI Taxonomy" id="1274662"/>
    <lineage>
        <taxon>Eukaryota</taxon>
        <taxon>Viridiplantae</taxon>
        <taxon>Chlorophyta</taxon>
        <taxon>core chlorophytes</taxon>
        <taxon>Trebouxiophyceae</taxon>
        <taxon>Trebouxiophyceae incertae sedis</taxon>
        <taxon>Coccomyxaceae</taxon>
        <taxon>Coccomyxa</taxon>
    </lineage>
</organism>
<sequence length="336" mass="38534">MFCMAGIGYAGMPPVHSLRARLQLNIHGQRIYRGLKESYALTNGSGAGRVRAAILVLARNQDCNSVLLSMHRMERRFNSKFQYPYIFLNNAPFEVAFQKRTSAATSAETLYGVVPQAHWSYPAWVNESSAADARTAMRRAGVLHGGSESYHHMCRYLSGFFHHHPLLQHFDYFWRMEPDVHYYCDLDYDPFLYMQERSIKYGFTIAAVELLNTIPTLWNATLSFMAEARHLVAEDNLLSFVTGQHGDYLDRQGGFFWERWGDAPVHTLAAAMFLSKSEVHHFQDIGYRHNSMKHCPSYNRNNCACDALEAVEFHRPSYGRCHAQWEQSISGQAQQT</sequence>
<evidence type="ECO:0000313" key="3">
    <source>
        <dbReference type="EMBL" id="CAK0785082.1"/>
    </source>
</evidence>
<dbReference type="GO" id="GO:0000032">
    <property type="term" value="P:cell wall mannoprotein biosynthetic process"/>
    <property type="evidence" value="ECO:0007669"/>
    <property type="project" value="TreeGrafter"/>
</dbReference>
<dbReference type="InterPro" id="IPR029044">
    <property type="entry name" value="Nucleotide-diphossugar_trans"/>
</dbReference>
<gene>
    <name evidence="3" type="ORF">CVIRNUC_008288</name>
</gene>
<dbReference type="GO" id="GO:0005794">
    <property type="term" value="C:Golgi apparatus"/>
    <property type="evidence" value="ECO:0007669"/>
    <property type="project" value="TreeGrafter"/>
</dbReference>
<dbReference type="Pfam" id="PF01793">
    <property type="entry name" value="Glyco_transf_15"/>
    <property type="match status" value="2"/>
</dbReference>
<dbReference type="AlphaFoldDB" id="A0AAV1IFV6"/>